<accession>A0A9P6Y0D6</accession>
<gene>
    <name evidence="1" type="ORF">G6F50_015030</name>
</gene>
<evidence type="ECO:0000313" key="2">
    <source>
        <dbReference type="Proteomes" id="UP000740926"/>
    </source>
</evidence>
<keyword evidence="2" id="KW-1185">Reference proteome</keyword>
<dbReference type="AlphaFoldDB" id="A0A9P6Y0D6"/>
<reference evidence="1 2" key="1">
    <citation type="journal article" date="2020" name="Microb. Genom.">
        <title>Genetic diversity of clinical and environmental Mucorales isolates obtained from an investigation of mucormycosis cases among solid organ transplant recipients.</title>
        <authorList>
            <person name="Nguyen M.H."/>
            <person name="Kaul D."/>
            <person name="Muto C."/>
            <person name="Cheng S.J."/>
            <person name="Richter R.A."/>
            <person name="Bruno V.M."/>
            <person name="Liu G."/>
            <person name="Beyhan S."/>
            <person name="Sundermann A.J."/>
            <person name="Mounaud S."/>
            <person name="Pasculle A.W."/>
            <person name="Nierman W.C."/>
            <person name="Driscoll E."/>
            <person name="Cumbie R."/>
            <person name="Clancy C.J."/>
            <person name="Dupont C.L."/>
        </authorList>
    </citation>
    <scope>NUCLEOTIDE SEQUENCE [LARGE SCALE GENOMIC DNA]</scope>
    <source>
        <strain evidence="1 2">GL24</strain>
    </source>
</reference>
<comment type="caution">
    <text evidence="1">The sequence shown here is derived from an EMBL/GenBank/DDBJ whole genome shotgun (WGS) entry which is preliminary data.</text>
</comment>
<organism evidence="1 2">
    <name type="scientific">Rhizopus delemar</name>
    <dbReference type="NCBI Taxonomy" id="936053"/>
    <lineage>
        <taxon>Eukaryota</taxon>
        <taxon>Fungi</taxon>
        <taxon>Fungi incertae sedis</taxon>
        <taxon>Mucoromycota</taxon>
        <taxon>Mucoromycotina</taxon>
        <taxon>Mucoromycetes</taxon>
        <taxon>Mucorales</taxon>
        <taxon>Mucorineae</taxon>
        <taxon>Rhizopodaceae</taxon>
        <taxon>Rhizopus</taxon>
    </lineage>
</organism>
<sequence length="101" mass="11167">MADRPVQQALQLLFQRLPFHAQDQVAAIPADADHAGFRGRRDRQAAFTHERAALAQRDQAGALQRDADQVVAGDVAGIDFDFRAVVQVEQRRAAEEHAVQP</sequence>
<proteinExistence type="predicted"/>
<evidence type="ECO:0000313" key="1">
    <source>
        <dbReference type="EMBL" id="KAG1536577.1"/>
    </source>
</evidence>
<dbReference type="Proteomes" id="UP000740926">
    <property type="component" value="Unassembled WGS sequence"/>
</dbReference>
<dbReference type="EMBL" id="JAANIU010007835">
    <property type="protein sequence ID" value="KAG1536577.1"/>
    <property type="molecule type" value="Genomic_DNA"/>
</dbReference>
<name>A0A9P6Y0D6_9FUNG</name>
<protein>
    <submittedName>
        <fullName evidence="1">Uncharacterized protein</fullName>
    </submittedName>
</protein>